<dbReference type="Proteomes" id="UP000274756">
    <property type="component" value="Unassembled WGS sequence"/>
</dbReference>
<evidence type="ECO:0000313" key="6">
    <source>
        <dbReference type="Proteomes" id="UP000038040"/>
    </source>
</evidence>
<dbReference type="Gene3D" id="3.10.20.90">
    <property type="entry name" value="Phosphatidylinositol 3-kinase Catalytic Subunit, Chain A, domain 1"/>
    <property type="match status" value="1"/>
</dbReference>
<dbReference type="WBParaSite" id="DME_0000978101-mRNA-1">
    <property type="protein sequence ID" value="DME_0000978101-mRNA-1"/>
    <property type="gene ID" value="DME_0000978101"/>
</dbReference>
<evidence type="ECO:0000313" key="8">
    <source>
        <dbReference type="WBParaSite" id="DME_0000978101-mRNA-1"/>
    </source>
</evidence>
<evidence type="ECO:0000259" key="4">
    <source>
        <dbReference type="PROSITE" id="PS50053"/>
    </source>
</evidence>
<dbReference type="Pfam" id="PF11976">
    <property type="entry name" value="Rad60-SLD"/>
    <property type="match status" value="1"/>
</dbReference>
<sequence>MSSNTGCDSPAYSDGSDDFFDNPLKHLRKRMANREEMTVISSKSSELEELEDDIVQKLIKKKLRKEKRKTDGDIDKDLVQSKKNAHIDKINSILKKGKSELLTKTINQTEKIDPIFKKNQKNKLLSKSRNNYLKKREIPQSLNDSMDCFTLHNNNFVSKPHCSIEINDLESLDSEIVRWKMHESLIDLASKYGKKWDCPLTEVSLSSVNGRDLDKDKSPLELGFSIEEINTVSMYRRSGMSQNYNFIKTQAFENIKKNFAKENSLAIEGLKFYFDGDQVENDDTPESLGMEEDDCIDVFVL</sequence>
<dbReference type="STRING" id="318479.A0A0N4UPA7"/>
<dbReference type="GO" id="GO:0005634">
    <property type="term" value="C:nucleus"/>
    <property type="evidence" value="ECO:0007669"/>
    <property type="project" value="UniProtKB-SubCell"/>
</dbReference>
<gene>
    <name evidence="5" type="ORF">DME_LOCUS10753</name>
</gene>
<name>A0A0N4UPA7_DRAME</name>
<keyword evidence="7" id="KW-1185">Reference proteome</keyword>
<dbReference type="EMBL" id="UYYG01001243">
    <property type="protein sequence ID" value="VDN60780.1"/>
    <property type="molecule type" value="Genomic_DNA"/>
</dbReference>
<dbReference type="PANTHER" id="PTHR47187:SF1">
    <property type="entry name" value="NFATC2-INTERACTING PROTEIN"/>
    <property type="match status" value="1"/>
</dbReference>
<protein>
    <submittedName>
        <fullName evidence="8">Ubiquitin-like domain-containing protein</fullName>
    </submittedName>
</protein>
<keyword evidence="2" id="KW-0539">Nucleus</keyword>
<dbReference type="InterPro" id="IPR029071">
    <property type="entry name" value="Ubiquitin-like_domsf"/>
</dbReference>
<dbReference type="GO" id="GO:0045944">
    <property type="term" value="P:positive regulation of transcription by RNA polymerase II"/>
    <property type="evidence" value="ECO:0007669"/>
    <property type="project" value="TreeGrafter"/>
</dbReference>
<organism evidence="6 8">
    <name type="scientific">Dracunculus medinensis</name>
    <name type="common">Guinea worm</name>
    <dbReference type="NCBI Taxonomy" id="318479"/>
    <lineage>
        <taxon>Eukaryota</taxon>
        <taxon>Metazoa</taxon>
        <taxon>Ecdysozoa</taxon>
        <taxon>Nematoda</taxon>
        <taxon>Chromadorea</taxon>
        <taxon>Rhabditida</taxon>
        <taxon>Spirurina</taxon>
        <taxon>Dracunculoidea</taxon>
        <taxon>Dracunculidae</taxon>
        <taxon>Dracunculus</taxon>
    </lineage>
</organism>
<evidence type="ECO:0000313" key="7">
    <source>
        <dbReference type="Proteomes" id="UP000274756"/>
    </source>
</evidence>
<feature type="domain" description="Ubiquitin-like" evidence="4">
    <location>
        <begin position="230"/>
        <end position="301"/>
    </location>
</feature>
<dbReference type="SUPFAM" id="SSF54236">
    <property type="entry name" value="Ubiquitin-like"/>
    <property type="match status" value="1"/>
</dbReference>
<evidence type="ECO:0000256" key="3">
    <source>
        <dbReference type="SAM" id="MobiDB-lite"/>
    </source>
</evidence>
<dbReference type="Proteomes" id="UP000038040">
    <property type="component" value="Unplaced"/>
</dbReference>
<reference evidence="8" key="1">
    <citation type="submission" date="2017-02" db="UniProtKB">
        <authorList>
            <consortium name="WormBaseParasite"/>
        </authorList>
    </citation>
    <scope>IDENTIFICATION</scope>
</reference>
<comment type="subcellular location">
    <subcellularLocation>
        <location evidence="1">Nucleus</location>
    </subcellularLocation>
</comment>
<accession>A0A0N4UPA7</accession>
<feature type="region of interest" description="Disordered" evidence="3">
    <location>
        <begin position="1"/>
        <end position="20"/>
    </location>
</feature>
<evidence type="ECO:0000313" key="5">
    <source>
        <dbReference type="EMBL" id="VDN60780.1"/>
    </source>
</evidence>
<evidence type="ECO:0000256" key="2">
    <source>
        <dbReference type="ARBA" id="ARBA00023242"/>
    </source>
</evidence>
<dbReference type="InterPro" id="IPR052324">
    <property type="entry name" value="NFATC2-Int_DNA_Repair"/>
</dbReference>
<proteinExistence type="predicted"/>
<dbReference type="PROSITE" id="PS50053">
    <property type="entry name" value="UBIQUITIN_2"/>
    <property type="match status" value="1"/>
</dbReference>
<dbReference type="AlphaFoldDB" id="A0A0N4UPA7"/>
<reference evidence="5 7" key="2">
    <citation type="submission" date="2018-11" db="EMBL/GenBank/DDBJ databases">
        <authorList>
            <consortium name="Pathogen Informatics"/>
        </authorList>
    </citation>
    <scope>NUCLEOTIDE SEQUENCE [LARGE SCALE GENOMIC DNA]</scope>
</reference>
<dbReference type="InterPro" id="IPR000626">
    <property type="entry name" value="Ubiquitin-like_dom"/>
</dbReference>
<dbReference type="CDD" id="cd01763">
    <property type="entry name" value="Ubl_SUMO_like"/>
    <property type="match status" value="1"/>
</dbReference>
<dbReference type="PANTHER" id="PTHR47187">
    <property type="entry name" value="NFATC2-INTERACTING PROTEIN"/>
    <property type="match status" value="1"/>
</dbReference>
<dbReference type="OrthoDB" id="442921at2759"/>
<dbReference type="InterPro" id="IPR022617">
    <property type="entry name" value="Rad60/SUMO-like_dom"/>
</dbReference>
<evidence type="ECO:0000256" key="1">
    <source>
        <dbReference type="ARBA" id="ARBA00004123"/>
    </source>
</evidence>